<dbReference type="Pfam" id="PF06551">
    <property type="entry name" value="DUF1120"/>
    <property type="match status" value="1"/>
</dbReference>
<comment type="caution">
    <text evidence="2">The sequence shown here is derived from an EMBL/GenBank/DDBJ whole genome shotgun (WGS) entry which is preliminary data.</text>
</comment>
<feature type="signal peptide" evidence="1">
    <location>
        <begin position="1"/>
        <end position="21"/>
    </location>
</feature>
<keyword evidence="1" id="KW-0732">Signal</keyword>
<evidence type="ECO:0000313" key="3">
    <source>
        <dbReference type="Proteomes" id="UP000805841"/>
    </source>
</evidence>
<reference evidence="2 3" key="1">
    <citation type="journal article" date="2020" name="Insects">
        <title>Bacteria Belonging to Pseudomonas typographi sp. nov. from the Bark Beetle Ips typographus Have Genomic Potential to Aid in the Host Ecology.</title>
        <authorList>
            <person name="Peral-Aranega E."/>
            <person name="Saati-Santamaria Z."/>
            <person name="Kolarik M."/>
            <person name="Rivas R."/>
            <person name="Garcia-Fraile P."/>
        </authorList>
    </citation>
    <scope>NUCLEOTIDE SEQUENCE [LARGE SCALE GENOMIC DNA]</scope>
    <source>
        <strain evidence="2 3">CA3A</strain>
    </source>
</reference>
<proteinExistence type="predicted"/>
<sequence>MNVMRKCFAIALCAIAACAHAGEEATLSVTGTVVPDTCTVSFSTSTINLGEIHSATLEPAQATDLSAQGLSYDITCPSALKVATQWADNRQGTAYGASAEYFGLGDVGGKPIGDYVLSYDADRALADGAPVALIVSRDGVNWADAHDVGYVIEPGNGQLFSHAQPGLPAPAAFSRYAGYVTLMPRIAPKNTLDLSSDINIDGSATLSLNYL</sequence>
<protein>
    <submittedName>
        <fullName evidence="2">DUF1120 domain-containing protein</fullName>
    </submittedName>
</protein>
<dbReference type="InterPro" id="IPR036937">
    <property type="entry name" value="Adhesion_dom_fimbrial_sf"/>
</dbReference>
<organism evidence="2 3">
    <name type="scientific">Pseudomonas typographi</name>
    <dbReference type="NCBI Taxonomy" id="2715964"/>
    <lineage>
        <taxon>Bacteria</taxon>
        <taxon>Pseudomonadati</taxon>
        <taxon>Pseudomonadota</taxon>
        <taxon>Gammaproteobacteria</taxon>
        <taxon>Pseudomonadales</taxon>
        <taxon>Pseudomonadaceae</taxon>
        <taxon>Pseudomonas</taxon>
    </lineage>
</organism>
<dbReference type="Proteomes" id="UP000805841">
    <property type="component" value="Unassembled WGS sequence"/>
</dbReference>
<name>A0ABR7YWL1_9PSED</name>
<keyword evidence="3" id="KW-1185">Reference proteome</keyword>
<accession>A0ABR7YWL1</accession>
<evidence type="ECO:0000313" key="2">
    <source>
        <dbReference type="EMBL" id="MBD1597581.1"/>
    </source>
</evidence>
<feature type="chain" id="PRO_5045556655" evidence="1">
    <location>
        <begin position="22"/>
        <end position="211"/>
    </location>
</feature>
<dbReference type="InterPro" id="IPR010546">
    <property type="entry name" value="DUF1120"/>
</dbReference>
<gene>
    <name evidence="2" type="ORF">HAQ05_02490</name>
</gene>
<dbReference type="PROSITE" id="PS51257">
    <property type="entry name" value="PROKAR_LIPOPROTEIN"/>
    <property type="match status" value="1"/>
</dbReference>
<dbReference type="Gene3D" id="2.60.40.1090">
    <property type="entry name" value="Fimbrial-type adhesion domain"/>
    <property type="match status" value="1"/>
</dbReference>
<evidence type="ECO:0000256" key="1">
    <source>
        <dbReference type="SAM" id="SignalP"/>
    </source>
</evidence>
<dbReference type="RefSeq" id="WP_190417009.1">
    <property type="nucleotide sequence ID" value="NZ_JAAOCA010000002.1"/>
</dbReference>
<dbReference type="EMBL" id="JAAOCA010000002">
    <property type="protein sequence ID" value="MBD1597581.1"/>
    <property type="molecule type" value="Genomic_DNA"/>
</dbReference>